<proteinExistence type="predicted"/>
<evidence type="ECO:0000313" key="1">
    <source>
        <dbReference type="EMBL" id="KAK6328962.1"/>
    </source>
</evidence>
<reference evidence="1 2" key="1">
    <citation type="submission" date="2021-04" db="EMBL/GenBank/DDBJ databases">
        <authorList>
            <person name="De Guttry C."/>
            <person name="Zahm M."/>
            <person name="Klopp C."/>
            <person name="Cabau C."/>
            <person name="Louis A."/>
            <person name="Berthelot C."/>
            <person name="Parey E."/>
            <person name="Roest Crollius H."/>
            <person name="Montfort J."/>
            <person name="Robinson-Rechavi M."/>
            <person name="Bucao C."/>
            <person name="Bouchez O."/>
            <person name="Gislard M."/>
            <person name="Lluch J."/>
            <person name="Milhes M."/>
            <person name="Lampietro C."/>
            <person name="Lopez Roques C."/>
            <person name="Donnadieu C."/>
            <person name="Braasch I."/>
            <person name="Desvignes T."/>
            <person name="Postlethwait J."/>
            <person name="Bobe J."/>
            <person name="Wedekind C."/>
            <person name="Guiguen Y."/>
        </authorList>
    </citation>
    <scope>NUCLEOTIDE SEQUENCE [LARGE SCALE GENOMIC DNA]</scope>
    <source>
        <strain evidence="1">Cs_M1</strain>
        <tissue evidence="1">Blood</tissue>
    </source>
</reference>
<gene>
    <name evidence="1" type="ORF">J4Q44_G00009400</name>
</gene>
<sequence length="101" mass="11853">MQPCLQPLLPICGPNVFYISSGGWRLSHQRMVKTQEMVAVLSEKSRGLQEAMDLRWMWQARHVLRAWLAPEWHSGLRHCISVLEASLQTPWFDSRLYHNRP</sequence>
<dbReference type="AlphaFoldDB" id="A0AAN8MK04"/>
<evidence type="ECO:0000313" key="2">
    <source>
        <dbReference type="Proteomes" id="UP001356427"/>
    </source>
</evidence>
<dbReference type="EMBL" id="JAGTTL010000001">
    <property type="protein sequence ID" value="KAK6328962.1"/>
    <property type="molecule type" value="Genomic_DNA"/>
</dbReference>
<name>A0AAN8MK04_9TELE</name>
<protein>
    <submittedName>
        <fullName evidence="1">Uncharacterized protein</fullName>
    </submittedName>
</protein>
<organism evidence="1 2">
    <name type="scientific">Coregonus suidteri</name>
    <dbReference type="NCBI Taxonomy" id="861788"/>
    <lineage>
        <taxon>Eukaryota</taxon>
        <taxon>Metazoa</taxon>
        <taxon>Chordata</taxon>
        <taxon>Craniata</taxon>
        <taxon>Vertebrata</taxon>
        <taxon>Euteleostomi</taxon>
        <taxon>Actinopterygii</taxon>
        <taxon>Neopterygii</taxon>
        <taxon>Teleostei</taxon>
        <taxon>Protacanthopterygii</taxon>
        <taxon>Salmoniformes</taxon>
        <taxon>Salmonidae</taxon>
        <taxon>Coregoninae</taxon>
        <taxon>Coregonus</taxon>
    </lineage>
</organism>
<comment type="caution">
    <text evidence="1">The sequence shown here is derived from an EMBL/GenBank/DDBJ whole genome shotgun (WGS) entry which is preliminary data.</text>
</comment>
<dbReference type="Proteomes" id="UP001356427">
    <property type="component" value="Unassembled WGS sequence"/>
</dbReference>
<keyword evidence="2" id="KW-1185">Reference proteome</keyword>
<accession>A0AAN8MK04</accession>